<dbReference type="InterPro" id="IPR000571">
    <property type="entry name" value="Znf_CCCH"/>
</dbReference>
<reference evidence="7" key="1">
    <citation type="submission" date="2022-02" db="EMBL/GenBank/DDBJ databases">
        <title>Atlantic sturgeon de novo genome assembly.</title>
        <authorList>
            <person name="Stock M."/>
            <person name="Klopp C."/>
            <person name="Guiguen Y."/>
            <person name="Cabau C."/>
            <person name="Parinello H."/>
            <person name="Santidrian Yebra-Pimentel E."/>
            <person name="Kuhl H."/>
            <person name="Dirks R.P."/>
            <person name="Guessner J."/>
            <person name="Wuertz S."/>
            <person name="Du K."/>
            <person name="Schartl M."/>
        </authorList>
    </citation>
    <scope>NUCLEOTIDE SEQUENCE</scope>
    <source>
        <strain evidence="7">STURGEONOMICS-FGT-2020</strain>
        <tissue evidence="7">Whole blood</tissue>
    </source>
</reference>
<feature type="compositionally biased region" description="Polar residues" evidence="5">
    <location>
        <begin position="460"/>
        <end position="471"/>
    </location>
</feature>
<dbReference type="GO" id="GO:0008270">
    <property type="term" value="F:zinc ion binding"/>
    <property type="evidence" value="ECO:0007669"/>
    <property type="project" value="UniProtKB-KW"/>
</dbReference>
<dbReference type="PANTHER" id="PTHR14928">
    <property type="entry name" value="MICRO-RNA BINDING ZINC FINGER CCCH DOMAIN-CONTAINING PROTEIN 7"/>
    <property type="match status" value="1"/>
</dbReference>
<organism evidence="7 8">
    <name type="scientific">Acipenser oxyrinchus oxyrinchus</name>
    <dbReference type="NCBI Taxonomy" id="40147"/>
    <lineage>
        <taxon>Eukaryota</taxon>
        <taxon>Metazoa</taxon>
        <taxon>Chordata</taxon>
        <taxon>Craniata</taxon>
        <taxon>Vertebrata</taxon>
        <taxon>Euteleostomi</taxon>
        <taxon>Actinopterygii</taxon>
        <taxon>Chondrostei</taxon>
        <taxon>Acipenseriformes</taxon>
        <taxon>Acipenseridae</taxon>
        <taxon>Acipenser</taxon>
    </lineage>
</organism>
<name>A0AAD8G4R1_ACIOX</name>
<proteinExistence type="predicted"/>
<evidence type="ECO:0000256" key="5">
    <source>
        <dbReference type="SAM" id="MobiDB-lite"/>
    </source>
</evidence>
<feature type="region of interest" description="Disordered" evidence="5">
    <location>
        <begin position="447"/>
        <end position="471"/>
    </location>
</feature>
<dbReference type="AlphaFoldDB" id="A0AAD8G4R1"/>
<dbReference type="InterPro" id="IPR013087">
    <property type="entry name" value="Znf_C2H2_type"/>
</dbReference>
<dbReference type="Gene3D" id="1.25.40.10">
    <property type="entry name" value="Tetratricopeptide repeat domain"/>
    <property type="match status" value="1"/>
</dbReference>
<dbReference type="InterPro" id="IPR011990">
    <property type="entry name" value="TPR-like_helical_dom_sf"/>
</dbReference>
<protein>
    <submittedName>
        <fullName evidence="7">Zinc finger CCCH domain-containing protein 7A isoform X2</fullName>
    </submittedName>
</protein>
<evidence type="ECO:0000256" key="3">
    <source>
        <dbReference type="ARBA" id="ARBA00022833"/>
    </source>
</evidence>
<evidence type="ECO:0000313" key="7">
    <source>
        <dbReference type="EMBL" id="KAK1165031.1"/>
    </source>
</evidence>
<dbReference type="Gene3D" id="3.30.160.60">
    <property type="entry name" value="Classic Zinc Finger"/>
    <property type="match status" value="1"/>
</dbReference>
<keyword evidence="8" id="KW-1185">Reference proteome</keyword>
<dbReference type="SUPFAM" id="SSF48452">
    <property type="entry name" value="TPR-like"/>
    <property type="match status" value="1"/>
</dbReference>
<dbReference type="PROSITE" id="PS00028">
    <property type="entry name" value="ZINC_FINGER_C2H2_1"/>
    <property type="match status" value="1"/>
</dbReference>
<dbReference type="PANTHER" id="PTHR14928:SF13">
    <property type="entry name" value="ZINC FINGER CCCH DOMAIN-CONTAINING PROTEIN 7A"/>
    <property type="match status" value="1"/>
</dbReference>
<dbReference type="InterPro" id="IPR036855">
    <property type="entry name" value="Znf_CCCH_sf"/>
</dbReference>
<accession>A0AAD8G4R1</accession>
<dbReference type="SUPFAM" id="SSF90229">
    <property type="entry name" value="CCCH zinc finger"/>
    <property type="match status" value="1"/>
</dbReference>
<gene>
    <name evidence="7" type="primary">ZC3H7A</name>
    <name evidence="7" type="ORF">AOXY_G15493</name>
</gene>
<dbReference type="SUPFAM" id="SSF57667">
    <property type="entry name" value="beta-beta-alpha zinc fingers"/>
    <property type="match status" value="1"/>
</dbReference>
<feature type="zinc finger region" description="C3H1-type" evidence="4">
    <location>
        <begin position="842"/>
        <end position="870"/>
    </location>
</feature>
<dbReference type="InterPro" id="IPR019734">
    <property type="entry name" value="TPR_rpt"/>
</dbReference>
<evidence type="ECO:0000256" key="1">
    <source>
        <dbReference type="ARBA" id="ARBA00022723"/>
    </source>
</evidence>
<evidence type="ECO:0000313" key="8">
    <source>
        <dbReference type="Proteomes" id="UP001230051"/>
    </source>
</evidence>
<feature type="domain" description="C3H1-type" evidence="6">
    <location>
        <begin position="977"/>
        <end position="999"/>
    </location>
</feature>
<sequence>MAVRNTLIAAQPRGNPGMAVRNTLIAPSPGVIQCSLRQDCVESVQDLDVQSNMSNVYKDRSSRWQDIQKGLQFIQSTLPYPGTEQEYEVFIQDLVRKLFGEGNDVYREGDWARSLGLYTEALNIADYAESEDISIASENMEKLYANRAACHLNMGAHDQVLEDCEKSLQHNENNYRALFRKSKSLKELGRHKEAYDAVAKCSLAVPHDENVIKLTRELAKKLGLKIRKAYVRSQPALNPLTGSCNSGAAIDKCSKGLGSVEDIEMDLSDSTQESGAFPVSAVTPCSSEADSAQCDSASLPASIPVSSVSPIESHAAEEIGHPSSVLRTGPAFPSRAESRLDYDADIIGDDLDDLLDSEPPVSIPMMKDPIPLPTSVAQSMALPSSMLLPPRTVSNPFMPSVTLPSLYSLQLPVNSGLSSLDAFGSRLDSLDALSISETQTDLSSSVLGAGSQAHSGGPFVSSSTDSLPGSHSNRAVTMGQNGAFSNGVPGGMLSLHTASLLNSNPLADTHEFMQACNLCYVKTGPKLLNYVFHAELEHQCKKDVLLGRIKHSEDLTWKRVRPRPTKSQYVGPYYICKDVASGGECRYPGNCTFAYCQEEIDVWTLERNRAFSRELLFDPFGGKGKVNLTVAKVLQEHHGIFMFLCEVCFDHKPRIISKRNQDSPYYCSHPVTKHDFEENKCLVHILRETTVKYSKIRPRHVLGQFDLCRHEVRYCCVREDECYYAHSLIELKVWMIQAETGITPEAITLESKKYWSSMEVNFQGAQTHGMPVRFGPPNVKIQFVCGQCWRNGQVSEPDKNKKYCTAKARHPWSRERRVVLVMSSERKKWTTIRPLPTKKPIPAQFDLCIHIASGKKCQYIGNCSFAHSPEERDMWTYMKDTSIQDMEQLYELWLKSQSAKPEHGEEAVRQNGNPIHMPTDYAEEMAGYHCWLCGKNCNSKKQWQQHITSEKHKDKLFNSEDDQNCWQYRFPTGCFKVCERYLKGSCTEEDGCKLAHGKAELKEWEDRREFLLMKLAKARNDHLIAPNDNDFGKYSFLLEDIH</sequence>
<keyword evidence="3 4" id="KW-0862">Zinc</keyword>
<dbReference type="GO" id="GO:0035196">
    <property type="term" value="P:miRNA processing"/>
    <property type="evidence" value="ECO:0007669"/>
    <property type="project" value="TreeGrafter"/>
</dbReference>
<keyword evidence="1 4" id="KW-0479">Metal-binding</keyword>
<dbReference type="EMBL" id="JAGXEW010000013">
    <property type="protein sequence ID" value="KAK1165031.1"/>
    <property type="molecule type" value="Genomic_DNA"/>
</dbReference>
<dbReference type="PROSITE" id="PS50103">
    <property type="entry name" value="ZF_C3H1"/>
    <property type="match status" value="2"/>
</dbReference>
<dbReference type="Proteomes" id="UP001230051">
    <property type="component" value="Unassembled WGS sequence"/>
</dbReference>
<comment type="caution">
    <text evidence="7">The sequence shown here is derived from an EMBL/GenBank/DDBJ whole genome shotgun (WGS) entry which is preliminary data.</text>
</comment>
<dbReference type="InterPro" id="IPR036236">
    <property type="entry name" value="Znf_C2H2_sf"/>
</dbReference>
<dbReference type="SMART" id="SM00028">
    <property type="entry name" value="TPR"/>
    <property type="match status" value="3"/>
</dbReference>
<evidence type="ECO:0000259" key="6">
    <source>
        <dbReference type="PROSITE" id="PS50103"/>
    </source>
</evidence>
<dbReference type="InterPro" id="IPR039691">
    <property type="entry name" value="ZC3H7A/B"/>
</dbReference>
<keyword evidence="2 4" id="KW-0863">Zinc-finger</keyword>
<evidence type="ECO:0000256" key="4">
    <source>
        <dbReference type="PROSITE-ProRule" id="PRU00723"/>
    </source>
</evidence>
<feature type="zinc finger region" description="C3H1-type" evidence="4">
    <location>
        <begin position="977"/>
        <end position="999"/>
    </location>
</feature>
<evidence type="ECO:0000256" key="2">
    <source>
        <dbReference type="ARBA" id="ARBA00022771"/>
    </source>
</evidence>
<feature type="domain" description="C3H1-type" evidence="6">
    <location>
        <begin position="842"/>
        <end position="870"/>
    </location>
</feature>
<dbReference type="GO" id="GO:0035198">
    <property type="term" value="F:miRNA binding"/>
    <property type="evidence" value="ECO:0007669"/>
    <property type="project" value="InterPro"/>
</dbReference>